<accession>A0A9X7VY20</accession>
<dbReference type="AlphaFoldDB" id="A0A9X7VY20"/>
<evidence type="ECO:0000313" key="3">
    <source>
        <dbReference type="Proteomes" id="UP000663505"/>
    </source>
</evidence>
<sequence>MEVGAMQDMEFQSNDLGKIQIADEVIQIIAGLAASEIDGVVDLTGSFAGGLTESLLGRKNLAKGVRVDFQDEEKACSIGLSLVLDFGINIPQTCIQVQEHVKSAVEGMTGLNVTMVNVHVTAIRVHGENKELPEAGEKRVHS</sequence>
<reference evidence="2 3" key="1">
    <citation type="submission" date="2021-02" db="EMBL/GenBank/DDBJ databases">
        <title>Alicyclobacillus curvatus sp. nov. and Alicyclobacillus mengziensis sp. nov., two acidophilic bacteria isolated from acid mine drainage.</title>
        <authorList>
            <person name="Huang Y."/>
        </authorList>
    </citation>
    <scope>NUCLEOTIDE SEQUENCE [LARGE SCALE GENOMIC DNA]</scope>
    <source>
        <strain evidence="2 3">S30H14</strain>
    </source>
</reference>
<dbReference type="InterPro" id="IPR005531">
    <property type="entry name" value="Asp23"/>
</dbReference>
<comment type="similarity">
    <text evidence="1">Belongs to the asp23 family.</text>
</comment>
<keyword evidence="3" id="KW-1185">Reference proteome</keyword>
<dbReference type="PANTHER" id="PTHR34297:SF2">
    <property type="entry name" value="ASP23_GLS24 FAMILY ENVELOPE STRESS RESPONSE PROTEIN"/>
    <property type="match status" value="1"/>
</dbReference>
<organism evidence="2 3">
    <name type="scientific">Alicyclobacillus mengziensis</name>
    <dbReference type="NCBI Taxonomy" id="2931921"/>
    <lineage>
        <taxon>Bacteria</taxon>
        <taxon>Bacillati</taxon>
        <taxon>Bacillota</taxon>
        <taxon>Bacilli</taxon>
        <taxon>Bacillales</taxon>
        <taxon>Alicyclobacillaceae</taxon>
        <taxon>Alicyclobacillus</taxon>
    </lineage>
</organism>
<dbReference type="PANTHER" id="PTHR34297">
    <property type="entry name" value="HYPOTHETICAL CYTOSOLIC PROTEIN-RELATED"/>
    <property type="match status" value="1"/>
</dbReference>
<dbReference type="KEGG" id="afx:JZ786_15180"/>
<dbReference type="Proteomes" id="UP000663505">
    <property type="component" value="Chromosome"/>
</dbReference>
<proteinExistence type="inferred from homology"/>
<gene>
    <name evidence="2" type="ORF">JZ786_15180</name>
</gene>
<protein>
    <submittedName>
        <fullName evidence="2">Asp23/Gls24 family envelope stress response protein</fullName>
    </submittedName>
</protein>
<name>A0A9X7VY20_9BACL</name>
<evidence type="ECO:0000313" key="2">
    <source>
        <dbReference type="EMBL" id="QSO45878.1"/>
    </source>
</evidence>
<dbReference type="EMBL" id="CP071182">
    <property type="protein sequence ID" value="QSO45878.1"/>
    <property type="molecule type" value="Genomic_DNA"/>
</dbReference>
<evidence type="ECO:0000256" key="1">
    <source>
        <dbReference type="ARBA" id="ARBA00005721"/>
    </source>
</evidence>
<dbReference type="Pfam" id="PF03780">
    <property type="entry name" value="Asp23"/>
    <property type="match status" value="1"/>
</dbReference>